<dbReference type="InterPro" id="IPR035906">
    <property type="entry name" value="MetI-like_sf"/>
</dbReference>
<dbReference type="SUPFAM" id="SSF161098">
    <property type="entry name" value="MetI-like"/>
    <property type="match status" value="1"/>
</dbReference>
<dbReference type="EMBL" id="BONH01000011">
    <property type="protein sequence ID" value="GIF97864.1"/>
    <property type="molecule type" value="Genomic_DNA"/>
</dbReference>
<feature type="transmembrane region" description="Helical" evidence="7">
    <location>
        <begin position="105"/>
        <end position="126"/>
    </location>
</feature>
<organism evidence="10 11">
    <name type="scientific">Catellatospora citrea</name>
    <dbReference type="NCBI Taxonomy" id="53366"/>
    <lineage>
        <taxon>Bacteria</taxon>
        <taxon>Bacillati</taxon>
        <taxon>Actinomycetota</taxon>
        <taxon>Actinomycetes</taxon>
        <taxon>Micromonosporales</taxon>
        <taxon>Micromonosporaceae</taxon>
        <taxon>Catellatospora</taxon>
    </lineage>
</organism>
<evidence type="ECO:0000256" key="7">
    <source>
        <dbReference type="RuleBase" id="RU363032"/>
    </source>
</evidence>
<evidence type="ECO:0000313" key="10">
    <source>
        <dbReference type="EMBL" id="GIF97864.1"/>
    </source>
</evidence>
<dbReference type="CDD" id="cd06261">
    <property type="entry name" value="TM_PBP2"/>
    <property type="match status" value="1"/>
</dbReference>
<feature type="domain" description="ABC transmembrane type-1" evidence="9">
    <location>
        <begin position="101"/>
        <end position="295"/>
    </location>
</feature>
<evidence type="ECO:0000313" key="11">
    <source>
        <dbReference type="Proteomes" id="UP000659904"/>
    </source>
</evidence>
<keyword evidence="11" id="KW-1185">Reference proteome</keyword>
<proteinExistence type="inferred from homology"/>
<dbReference type="Pfam" id="PF00528">
    <property type="entry name" value="BPD_transp_1"/>
    <property type="match status" value="1"/>
</dbReference>
<evidence type="ECO:0000259" key="9">
    <source>
        <dbReference type="PROSITE" id="PS50928"/>
    </source>
</evidence>
<evidence type="ECO:0000256" key="2">
    <source>
        <dbReference type="ARBA" id="ARBA00022448"/>
    </source>
</evidence>
<dbReference type="PANTHER" id="PTHR43744:SF12">
    <property type="entry name" value="ABC TRANSPORTER PERMEASE PROTEIN MG189-RELATED"/>
    <property type="match status" value="1"/>
</dbReference>
<feature type="transmembrane region" description="Helical" evidence="7">
    <location>
        <begin position="138"/>
        <end position="158"/>
    </location>
</feature>
<dbReference type="PROSITE" id="PS50928">
    <property type="entry name" value="ABC_TM1"/>
    <property type="match status" value="1"/>
</dbReference>
<comment type="caution">
    <text evidence="10">The sequence shown here is derived from an EMBL/GenBank/DDBJ whole genome shotgun (WGS) entry which is preliminary data.</text>
</comment>
<evidence type="ECO:0000256" key="8">
    <source>
        <dbReference type="SAM" id="MobiDB-lite"/>
    </source>
</evidence>
<keyword evidence="4 7" id="KW-0812">Transmembrane</keyword>
<protein>
    <submittedName>
        <fullName evidence="10">Sugar ABC transporter permease</fullName>
    </submittedName>
</protein>
<dbReference type="Gene3D" id="1.10.3720.10">
    <property type="entry name" value="MetI-like"/>
    <property type="match status" value="1"/>
</dbReference>
<accession>A0A8J3KL17</accession>
<comment type="similarity">
    <text evidence="7">Belongs to the binding-protein-dependent transport system permease family.</text>
</comment>
<dbReference type="AlphaFoldDB" id="A0A8J3KL17"/>
<feature type="transmembrane region" description="Helical" evidence="7">
    <location>
        <begin position="272"/>
        <end position="293"/>
    </location>
</feature>
<dbReference type="GO" id="GO:0055085">
    <property type="term" value="P:transmembrane transport"/>
    <property type="evidence" value="ECO:0007669"/>
    <property type="project" value="InterPro"/>
</dbReference>
<feature type="transmembrane region" description="Helical" evidence="7">
    <location>
        <begin position="220"/>
        <end position="240"/>
    </location>
</feature>
<keyword evidence="2 7" id="KW-0813">Transport</keyword>
<dbReference type="RefSeq" id="WP_120318746.1">
    <property type="nucleotide sequence ID" value="NZ_BONH01000011.1"/>
</dbReference>
<feature type="transmembrane region" description="Helical" evidence="7">
    <location>
        <begin position="39"/>
        <end position="60"/>
    </location>
</feature>
<dbReference type="PANTHER" id="PTHR43744">
    <property type="entry name" value="ABC TRANSPORTER PERMEASE PROTEIN MG189-RELATED-RELATED"/>
    <property type="match status" value="1"/>
</dbReference>
<dbReference type="InterPro" id="IPR000515">
    <property type="entry name" value="MetI-like"/>
</dbReference>
<reference evidence="10 11" key="1">
    <citation type="submission" date="2021-01" db="EMBL/GenBank/DDBJ databases">
        <title>Whole genome shotgun sequence of Catellatospora citrea NBRC 14495.</title>
        <authorList>
            <person name="Komaki H."/>
            <person name="Tamura T."/>
        </authorList>
    </citation>
    <scope>NUCLEOTIDE SEQUENCE [LARGE SCALE GENOMIC DNA]</scope>
    <source>
        <strain evidence="10 11">NBRC 14495</strain>
    </source>
</reference>
<keyword evidence="6 7" id="KW-0472">Membrane</keyword>
<evidence type="ECO:0000256" key="6">
    <source>
        <dbReference type="ARBA" id="ARBA00023136"/>
    </source>
</evidence>
<keyword evidence="3" id="KW-1003">Cell membrane</keyword>
<feature type="region of interest" description="Disordered" evidence="8">
    <location>
        <begin position="1"/>
        <end position="29"/>
    </location>
</feature>
<feature type="compositionally biased region" description="Basic and acidic residues" evidence="8">
    <location>
        <begin position="9"/>
        <end position="27"/>
    </location>
</feature>
<gene>
    <name evidence="10" type="ORF">Cci01nite_29580</name>
</gene>
<dbReference type="GO" id="GO:0005886">
    <property type="term" value="C:plasma membrane"/>
    <property type="evidence" value="ECO:0007669"/>
    <property type="project" value="UniProtKB-SubCell"/>
</dbReference>
<evidence type="ECO:0000256" key="1">
    <source>
        <dbReference type="ARBA" id="ARBA00004651"/>
    </source>
</evidence>
<dbReference type="Proteomes" id="UP000659904">
    <property type="component" value="Unassembled WGS sequence"/>
</dbReference>
<comment type="subcellular location">
    <subcellularLocation>
        <location evidence="1 7">Cell membrane</location>
        <topology evidence="1 7">Multi-pass membrane protein</topology>
    </subcellularLocation>
</comment>
<feature type="transmembrane region" description="Helical" evidence="7">
    <location>
        <begin position="170"/>
        <end position="189"/>
    </location>
</feature>
<evidence type="ECO:0000256" key="3">
    <source>
        <dbReference type="ARBA" id="ARBA00022475"/>
    </source>
</evidence>
<name>A0A8J3KL17_9ACTN</name>
<keyword evidence="5 7" id="KW-1133">Transmembrane helix</keyword>
<evidence type="ECO:0000256" key="5">
    <source>
        <dbReference type="ARBA" id="ARBA00022989"/>
    </source>
</evidence>
<sequence length="309" mass="34118">MSPSQTLTRPDRAVSPDHAARPADGRRTRSASPLLGKGVVNGVLIAAMLWTILPLTWLVVAATKGYADLYSTGGFEFARVRLWENLVELFTFSDGLFLRWLLNSFLYAGVGALVSSMISILAGYAFDKFRFPGKERWFGLVLLGVLVPAAVTTVPLYLMASDLGLTNSFWGVFLPGLASPFGVYLGRVFSQAYVPDELLEATRVDGAGELRTFWQIAFPLLRPAFATLFLFGFTGGWNAFFMPLLMLSDHELYPVGLGLFMWRQLINTDQDLYYPLLMTGSLVAILPLVVAFFSLQRYWKAGLTAGAVK</sequence>
<evidence type="ECO:0000256" key="4">
    <source>
        <dbReference type="ARBA" id="ARBA00022692"/>
    </source>
</evidence>